<proteinExistence type="predicted"/>
<organism evidence="2 3">
    <name type="scientific">Acidisarcina polymorpha</name>
    <dbReference type="NCBI Taxonomy" id="2211140"/>
    <lineage>
        <taxon>Bacteria</taxon>
        <taxon>Pseudomonadati</taxon>
        <taxon>Acidobacteriota</taxon>
        <taxon>Terriglobia</taxon>
        <taxon>Terriglobales</taxon>
        <taxon>Acidobacteriaceae</taxon>
        <taxon>Acidisarcina</taxon>
    </lineage>
</organism>
<dbReference type="EMBL" id="CP030840">
    <property type="protein sequence ID" value="AXC12992.1"/>
    <property type="molecule type" value="Genomic_DNA"/>
</dbReference>
<dbReference type="Proteomes" id="UP000253606">
    <property type="component" value="Chromosome"/>
</dbReference>
<name>A0A2Z5G1P8_9BACT</name>
<accession>A0A2Z5G1P8</accession>
<evidence type="ECO:0000313" key="2">
    <source>
        <dbReference type="EMBL" id="AXC12992.1"/>
    </source>
</evidence>
<sequence length="47" mass="5438">MKWWYVFLKVCFSATAMSIVVGLQLATVERMLGLTFEFGDCLMQMKI</sequence>
<keyword evidence="3" id="KW-1185">Reference proteome</keyword>
<gene>
    <name evidence="2" type="ORF">ACPOL_3711</name>
</gene>
<keyword evidence="1" id="KW-1133">Transmembrane helix</keyword>
<dbReference type="AlphaFoldDB" id="A0A2Z5G1P8"/>
<reference evidence="2 3" key="1">
    <citation type="journal article" date="2018" name="Front. Microbiol.">
        <title>Hydrolytic Capabilities as a Key to Environmental Success: Chitinolytic and Cellulolytic Acidobacteria From Acidic Sub-arctic Soils and Boreal Peatlands.</title>
        <authorList>
            <person name="Belova S.E."/>
            <person name="Ravin N.V."/>
            <person name="Pankratov T.A."/>
            <person name="Rakitin A.L."/>
            <person name="Ivanova A.A."/>
            <person name="Beletsky A.V."/>
            <person name="Mardanov A.V."/>
            <person name="Sinninghe Damste J.S."/>
            <person name="Dedysh S.N."/>
        </authorList>
    </citation>
    <scope>NUCLEOTIDE SEQUENCE [LARGE SCALE GENOMIC DNA]</scope>
    <source>
        <strain evidence="2 3">SBC82</strain>
    </source>
</reference>
<keyword evidence="1" id="KW-0812">Transmembrane</keyword>
<evidence type="ECO:0000256" key="1">
    <source>
        <dbReference type="SAM" id="Phobius"/>
    </source>
</evidence>
<evidence type="ECO:0000313" key="3">
    <source>
        <dbReference type="Proteomes" id="UP000253606"/>
    </source>
</evidence>
<keyword evidence="1" id="KW-0472">Membrane</keyword>
<feature type="transmembrane region" description="Helical" evidence="1">
    <location>
        <begin position="6"/>
        <end position="26"/>
    </location>
</feature>
<protein>
    <submittedName>
        <fullName evidence="2">Uncharacterized protein</fullName>
    </submittedName>
</protein>
<dbReference type="KEGG" id="abas:ACPOL_3711"/>